<evidence type="ECO:0000313" key="1">
    <source>
        <dbReference type="EMBL" id="TYR55596.1"/>
    </source>
</evidence>
<dbReference type="Proteomes" id="UP000323242">
    <property type="component" value="Unassembled WGS sequence"/>
</dbReference>
<comment type="caution">
    <text evidence="1">The sequence shown here is derived from an EMBL/GenBank/DDBJ whole genome shotgun (WGS) entry which is preliminary data.</text>
</comment>
<reference evidence="1 2" key="1">
    <citation type="submission" date="2019-08" db="EMBL/GenBank/DDBJ databases">
        <title>Draft genome for granaticin producer strain Streptomyces parvus C05.</title>
        <authorList>
            <person name="Gonzalez-Pimentel J.L."/>
        </authorList>
    </citation>
    <scope>NUCLEOTIDE SEQUENCE [LARGE SCALE GENOMIC DNA]</scope>
    <source>
        <strain evidence="1 2">C05</strain>
    </source>
</reference>
<dbReference type="RefSeq" id="WP_148903832.1">
    <property type="nucleotide sequence ID" value="NZ_VSZQ01000147.1"/>
</dbReference>
<dbReference type="EMBL" id="VSZQ01000147">
    <property type="protein sequence ID" value="TYR55596.1"/>
    <property type="molecule type" value="Genomic_DNA"/>
</dbReference>
<sequence>MNAARPPQIRAKNCRACEAPLLSGPTTKIYCSMRCARWAYTTRRIDRGLPPLPQGIQPDCCVVCGTPVTLGTTGQIRLTCSGSCRAKRSYWRKKEKLATTL</sequence>
<protein>
    <submittedName>
        <fullName evidence="1">Uncharacterized protein</fullName>
    </submittedName>
</protein>
<gene>
    <name evidence="1" type="ORF">FY004_24570</name>
</gene>
<proteinExistence type="predicted"/>
<evidence type="ECO:0000313" key="2">
    <source>
        <dbReference type="Proteomes" id="UP000323242"/>
    </source>
</evidence>
<keyword evidence="2" id="KW-1185">Reference proteome</keyword>
<name>A0A5D4IRX7_9ACTN</name>
<dbReference type="AlphaFoldDB" id="A0A5D4IRX7"/>
<accession>A0A5D4IRX7</accession>
<organism evidence="1 2">
    <name type="scientific">Streptomyces parvus</name>
    <dbReference type="NCBI Taxonomy" id="66428"/>
    <lineage>
        <taxon>Bacteria</taxon>
        <taxon>Bacillati</taxon>
        <taxon>Actinomycetota</taxon>
        <taxon>Actinomycetes</taxon>
        <taxon>Kitasatosporales</taxon>
        <taxon>Streptomycetaceae</taxon>
        <taxon>Streptomyces</taxon>
    </lineage>
</organism>